<proteinExistence type="predicted"/>
<evidence type="ECO:0000313" key="5">
    <source>
        <dbReference type="Proteomes" id="UP000186309"/>
    </source>
</evidence>
<dbReference type="STRING" id="1387353.BSF38_04365"/>
<protein>
    <recommendedName>
        <fullName evidence="3">ASPIC/UnbV domain-containing protein</fullName>
    </recommendedName>
</protein>
<dbReference type="Pfam" id="PF13517">
    <property type="entry name" value="FG-GAP_3"/>
    <property type="match status" value="3"/>
</dbReference>
<evidence type="ECO:0000259" key="3">
    <source>
        <dbReference type="Pfam" id="PF07593"/>
    </source>
</evidence>
<feature type="domain" description="ASPIC/UnbV" evidence="3">
    <location>
        <begin position="585"/>
        <end position="650"/>
    </location>
</feature>
<evidence type="ECO:0000313" key="4">
    <source>
        <dbReference type="EMBL" id="APW62811.1"/>
    </source>
</evidence>
<dbReference type="PANTHER" id="PTHR16026:SF0">
    <property type="entry name" value="CARTILAGE ACIDIC PROTEIN 1"/>
    <property type="match status" value="1"/>
</dbReference>
<sequence>MRWTTRLGLASRDAGRIGAWGFAVMLAAVAGCGSPDASGEPGNTKGAQSPVAAADAKSSPLGSLATSKPRTKAVSSIEGDRMSVLTTSVTLTKQTEPSPFRFAEVAREWGVDFTHFSGTQHEKHFPTANGSGVAVFDYDGDGLLDIYFASATLLPLGTGEKGPNRLYKNLGGGRFEDATERSGLGFRGYCHGIIVGDIDNDGDRDVFLCNYDHNKLYLNNGDGTFKDISKSAGIDVYGWSSGGAMLDYDNDGFLDIYVANYGIWKYPEDHHNVGDAAKQIWLYSSPRTIKTTKHFFYHNNGNGTFTDVYDHVITVEKEEVTGQKEVVDPKTGSKTMVDVVVKKRVPNPRADAHGFGVVAADLNDDGLIDLYVANDMTPNYLFLNRGDGTFDDVSEASGAAYDYNGTAQSGMGVDAEDVDGDGLPELYVTNFANEYNTLYQNFGKGVFFDNTAFFGMASDTMPFVGWGTGLFDFDKDGWPDAFVTNGHVDDNRKLLNQPVEYEEIPLLFRNLEGKRFRLSTRDVGPYFDQKHVGRGAAFGDLDNDGDVDIVINEKDRHAAVLRNDTPTKNHWVRLALQGTKSNRDAVGTLVMVDNGKRIICRQVKGGVSLESANDPRLLIGVGANPIKKMTIVWPSGIVTELADVALDQEHKVVEPKDQKPSWPYGEPRVRKLIPPVSIPASKAKTAEKPAEKSPASK</sequence>
<dbReference type="InterPro" id="IPR027039">
    <property type="entry name" value="Crtac1"/>
</dbReference>
<dbReference type="RefSeq" id="WP_076349187.1">
    <property type="nucleotide sequence ID" value="NZ_CP019082.1"/>
</dbReference>
<dbReference type="Pfam" id="PF07593">
    <property type="entry name" value="UnbV_ASPIC"/>
    <property type="match status" value="1"/>
</dbReference>
<keyword evidence="5" id="KW-1185">Reference proteome</keyword>
<evidence type="ECO:0000256" key="1">
    <source>
        <dbReference type="ARBA" id="ARBA00022729"/>
    </source>
</evidence>
<dbReference type="InterPro" id="IPR028994">
    <property type="entry name" value="Integrin_alpha_N"/>
</dbReference>
<reference evidence="5" key="1">
    <citation type="submission" date="2016-12" db="EMBL/GenBank/DDBJ databases">
        <title>Comparative genomics of four Isosphaeraceae planctomycetes: a common pool of plasmids and glycoside hydrolase genes.</title>
        <authorList>
            <person name="Ivanova A."/>
        </authorList>
    </citation>
    <scope>NUCLEOTIDE SEQUENCE [LARGE SCALE GENOMIC DNA]</scope>
    <source>
        <strain evidence="5">PX4</strain>
    </source>
</reference>
<gene>
    <name evidence="4" type="ORF">BSF38_04365</name>
</gene>
<organism evidence="4 5">
    <name type="scientific">Paludisphaera borealis</name>
    <dbReference type="NCBI Taxonomy" id="1387353"/>
    <lineage>
        <taxon>Bacteria</taxon>
        <taxon>Pseudomonadati</taxon>
        <taxon>Planctomycetota</taxon>
        <taxon>Planctomycetia</taxon>
        <taxon>Isosphaerales</taxon>
        <taxon>Isosphaeraceae</taxon>
        <taxon>Paludisphaera</taxon>
    </lineage>
</organism>
<name>A0A1U7CV53_9BACT</name>
<dbReference type="InterPro" id="IPR013517">
    <property type="entry name" value="FG-GAP"/>
</dbReference>
<dbReference type="KEGG" id="pbor:BSF38_04365"/>
<feature type="region of interest" description="Disordered" evidence="2">
    <location>
        <begin position="654"/>
        <end position="697"/>
    </location>
</feature>
<feature type="region of interest" description="Disordered" evidence="2">
    <location>
        <begin position="35"/>
        <end position="70"/>
    </location>
</feature>
<accession>A0A1U7CV53</accession>
<keyword evidence="1" id="KW-0732">Signal</keyword>
<dbReference type="PROSITE" id="PS51257">
    <property type="entry name" value="PROKAR_LIPOPROTEIN"/>
    <property type="match status" value="1"/>
</dbReference>
<dbReference type="Proteomes" id="UP000186309">
    <property type="component" value="Chromosome"/>
</dbReference>
<dbReference type="Gene3D" id="2.130.10.130">
    <property type="entry name" value="Integrin alpha, N-terminal"/>
    <property type="match status" value="2"/>
</dbReference>
<dbReference type="PANTHER" id="PTHR16026">
    <property type="entry name" value="CARTILAGE ACIDIC PROTEIN 1"/>
    <property type="match status" value="1"/>
</dbReference>
<dbReference type="SUPFAM" id="SSF69318">
    <property type="entry name" value="Integrin alpha N-terminal domain"/>
    <property type="match status" value="1"/>
</dbReference>
<dbReference type="InterPro" id="IPR011519">
    <property type="entry name" value="UnbV_ASPIC"/>
</dbReference>
<dbReference type="AlphaFoldDB" id="A0A1U7CV53"/>
<evidence type="ECO:0000256" key="2">
    <source>
        <dbReference type="SAM" id="MobiDB-lite"/>
    </source>
</evidence>
<dbReference type="EMBL" id="CP019082">
    <property type="protein sequence ID" value="APW62811.1"/>
    <property type="molecule type" value="Genomic_DNA"/>
</dbReference>